<keyword evidence="2" id="KW-1185">Reference proteome</keyword>
<protein>
    <submittedName>
        <fullName evidence="1">Uncharacterized protein</fullName>
    </submittedName>
</protein>
<dbReference type="EMBL" id="CM034388">
    <property type="protein sequence ID" value="KAJ0183042.1"/>
    <property type="molecule type" value="Genomic_DNA"/>
</dbReference>
<dbReference type="Proteomes" id="UP000824533">
    <property type="component" value="Linkage Group LG02"/>
</dbReference>
<name>A0ACC1DHE7_9NEOP</name>
<sequence length="289" mass="31337">MLKIKGLLHTEYLSYIPQSYIYYSSGRRSKIQIWGLRENARLCAISCLHVHLVGPALGVVLVSSLDFGLDYRLVKGIILSCVGGPCSWLSLALCTSDYAASVVALNYLSTLIAEPLAMIILCGRATVPPLGGIISTILTTATPFLIGVTVKRYSGDTCTTKLCACLLAYMSCCQLLAKSGGLLTTHYVLVTIVIEFCWLVMSAGTCWLYVRCGLLKEEQFQTLAMCSIPKSLEYGWQSTCRPPGLSSLPSVFLAPAQAILLAAMAGDDDNEYAFGDNNDGDEQRQISMQ</sequence>
<evidence type="ECO:0000313" key="1">
    <source>
        <dbReference type="EMBL" id="KAJ0183042.1"/>
    </source>
</evidence>
<gene>
    <name evidence="1" type="ORF">K1T71_001018</name>
</gene>
<accession>A0ACC1DHE7</accession>
<comment type="caution">
    <text evidence="1">The sequence shown here is derived from an EMBL/GenBank/DDBJ whole genome shotgun (WGS) entry which is preliminary data.</text>
</comment>
<organism evidence="1 2">
    <name type="scientific">Dendrolimus kikuchii</name>
    <dbReference type="NCBI Taxonomy" id="765133"/>
    <lineage>
        <taxon>Eukaryota</taxon>
        <taxon>Metazoa</taxon>
        <taxon>Ecdysozoa</taxon>
        <taxon>Arthropoda</taxon>
        <taxon>Hexapoda</taxon>
        <taxon>Insecta</taxon>
        <taxon>Pterygota</taxon>
        <taxon>Neoptera</taxon>
        <taxon>Endopterygota</taxon>
        <taxon>Lepidoptera</taxon>
        <taxon>Glossata</taxon>
        <taxon>Ditrysia</taxon>
        <taxon>Bombycoidea</taxon>
        <taxon>Lasiocampidae</taxon>
        <taxon>Dendrolimus</taxon>
    </lineage>
</organism>
<proteinExistence type="predicted"/>
<reference evidence="1 2" key="1">
    <citation type="journal article" date="2021" name="Front. Genet.">
        <title>Chromosome-Level Genome Assembly Reveals Significant Gene Expansion in the Toll and IMD Signaling Pathways of Dendrolimus kikuchii.</title>
        <authorList>
            <person name="Zhou J."/>
            <person name="Wu P."/>
            <person name="Xiong Z."/>
            <person name="Liu N."/>
            <person name="Zhao N."/>
            <person name="Ji M."/>
            <person name="Qiu Y."/>
            <person name="Yang B."/>
        </authorList>
    </citation>
    <scope>NUCLEOTIDE SEQUENCE [LARGE SCALE GENOMIC DNA]</scope>
    <source>
        <strain evidence="1">Ann1</strain>
    </source>
</reference>
<evidence type="ECO:0000313" key="2">
    <source>
        <dbReference type="Proteomes" id="UP000824533"/>
    </source>
</evidence>